<dbReference type="Pfam" id="PF08502">
    <property type="entry name" value="LeuA_dimer"/>
    <property type="match status" value="1"/>
</dbReference>
<evidence type="ECO:0000256" key="8">
    <source>
        <dbReference type="RuleBase" id="RU003523"/>
    </source>
</evidence>
<keyword evidence="3" id="KW-0028">Amino-acid biosynthesis</keyword>
<dbReference type="EMBL" id="CP033239">
    <property type="protein sequence ID" value="AZF78401.1"/>
    <property type="molecule type" value="Genomic_DNA"/>
</dbReference>
<dbReference type="Proteomes" id="UP000033057">
    <property type="component" value="Chromosome"/>
</dbReference>
<dbReference type="Proteomes" id="UP000273194">
    <property type="component" value="Chromosome"/>
</dbReference>
<dbReference type="Proteomes" id="UP000594632">
    <property type="component" value="Chromosome"/>
</dbReference>
<evidence type="ECO:0000313" key="17">
    <source>
        <dbReference type="EMBL" id="AZF78401.1"/>
    </source>
</evidence>
<evidence type="ECO:0000313" key="13">
    <source>
        <dbReference type="EMBL" id="AZF67929.1"/>
    </source>
</evidence>
<dbReference type="Proteomes" id="UP000273443">
    <property type="component" value="Chromosome"/>
</dbReference>
<evidence type="ECO:0000313" key="30">
    <source>
        <dbReference type="Proteomes" id="UP000275843"/>
    </source>
</evidence>
<dbReference type="KEGG" id="ssol:SULB_1140"/>
<dbReference type="EMBL" id="LT549890">
    <property type="protein sequence ID" value="SAI83671.1"/>
    <property type="molecule type" value="Genomic_DNA"/>
</dbReference>
<evidence type="ECO:0000313" key="25">
    <source>
        <dbReference type="Proteomes" id="UP000076770"/>
    </source>
</evidence>
<dbReference type="Proteomes" id="UP000076770">
    <property type="component" value="Chromosome i"/>
</dbReference>
<evidence type="ECO:0000256" key="3">
    <source>
        <dbReference type="ARBA" id="ARBA00022605"/>
    </source>
</evidence>
<name>A0A0E3JX55_SACSO</name>
<comment type="pathway">
    <text evidence="1">Amino-acid biosynthesis; L-isoleucine biosynthesis; 2-oxobutanoate from pyruvate: step 1/3.</text>
</comment>
<dbReference type="PROSITE" id="PS00815">
    <property type="entry name" value="AIPM_HOMOCIT_SYNTH_1"/>
    <property type="match status" value="1"/>
</dbReference>
<evidence type="ECO:0000313" key="21">
    <source>
        <dbReference type="EMBL" id="SAI83671.1"/>
    </source>
</evidence>
<dbReference type="InterPro" id="IPR013785">
    <property type="entry name" value="Aldolase_TIM"/>
</dbReference>
<dbReference type="EMBL" id="CP033240">
    <property type="protein sequence ID" value="AZF81007.1"/>
    <property type="molecule type" value="Genomic_DNA"/>
</dbReference>
<evidence type="ECO:0000313" key="27">
    <source>
        <dbReference type="Proteomes" id="UP000269431"/>
    </source>
</evidence>
<dbReference type="PANTHER" id="PTHR43538:SF1">
    <property type="entry name" value="(R)-CITRAMALATE SYNTHASE"/>
    <property type="match status" value="1"/>
</dbReference>
<gene>
    <name evidence="20" type="ORF">HFC64_12090</name>
    <name evidence="21" type="ORF">SSOP1_0117</name>
    <name evidence="12" type="ORF">SULA_1139</name>
    <name evidence="10" type="ORF">SULB_1140</name>
    <name evidence="11" type="ORF">SULC_1138</name>
    <name evidence="13" type="ORF">SULG_05605</name>
    <name evidence="14" type="ORF">SULH_05605</name>
    <name evidence="15" type="ORF">SULI_05605</name>
    <name evidence="16" type="ORF">SULM_05605</name>
    <name evidence="17" type="ORF">SULN_05605</name>
    <name evidence="18" type="ORF">SULO_05615</name>
    <name evidence="19" type="ORF">SULZ_05845</name>
</gene>
<evidence type="ECO:0000256" key="5">
    <source>
        <dbReference type="ARBA" id="ARBA00022679"/>
    </source>
</evidence>
<dbReference type="Pfam" id="PF22617">
    <property type="entry name" value="HCS_D2"/>
    <property type="match status" value="1"/>
</dbReference>
<dbReference type="GO" id="GO:0009097">
    <property type="term" value="P:isoleucine biosynthetic process"/>
    <property type="evidence" value="ECO:0007669"/>
    <property type="project" value="UniProtKB-UniRule"/>
</dbReference>
<dbReference type="Gene3D" id="3.20.20.70">
    <property type="entry name" value="Aldolase class I"/>
    <property type="match status" value="1"/>
</dbReference>
<dbReference type="PATRIC" id="fig|2287.6.peg.1197"/>
<dbReference type="Proteomes" id="UP000275843">
    <property type="component" value="Chromosome"/>
</dbReference>
<dbReference type="Proteomes" id="UP000269431">
    <property type="component" value="Chromosome"/>
</dbReference>
<dbReference type="EMBL" id="CP011056">
    <property type="protein sequence ID" value="AKA76160.1"/>
    <property type="molecule type" value="Genomic_DNA"/>
</dbReference>
<evidence type="ECO:0000256" key="6">
    <source>
        <dbReference type="ARBA" id="ARBA00023304"/>
    </source>
</evidence>
<evidence type="ECO:0000313" key="22">
    <source>
        <dbReference type="Proteomes" id="UP000033057"/>
    </source>
</evidence>
<reference evidence="26 27" key="4">
    <citation type="journal article" date="2018" name="Proc. Natl. Acad. Sci. U.S.A.">
        <title>Nonmutational mechanism of inheritance in the Archaeon Sulfolobus solfataricus.</title>
        <authorList>
            <person name="Payne S."/>
            <person name="McCarthy S."/>
            <person name="Johnson T."/>
            <person name="North E."/>
            <person name="Blum P."/>
        </authorList>
    </citation>
    <scope>NUCLEOTIDE SEQUENCE [LARGE SCALE GENOMIC DNA]</scope>
    <source>
        <strain evidence="14 26">SARC-H</strain>
        <strain evidence="15 30">SARC-I</strain>
        <strain evidence="17 31">SARC-N</strain>
        <strain evidence="18 32">SARC-O</strain>
        <strain evidence="19 27">SUL120</strain>
        <strain evidence="13 28">SULG</strain>
        <strain evidence="16 29">SULM</strain>
    </source>
</reference>
<protein>
    <recommendedName>
        <fullName evidence="7">Citramalate synthase</fullName>
        <ecNumber evidence="7">2.3.3.21</ecNumber>
    </recommendedName>
</protein>
<dbReference type="InterPro" id="IPR002034">
    <property type="entry name" value="AIPM/Hcit_synth_CS"/>
</dbReference>
<dbReference type="Gene3D" id="3.30.160.270">
    <property type="match status" value="1"/>
</dbReference>
<dbReference type="InterPro" id="IPR000891">
    <property type="entry name" value="PYR_CT"/>
</dbReference>
<dbReference type="EC" id="2.3.3.21" evidence="7"/>
<evidence type="ECO:0000313" key="32">
    <source>
        <dbReference type="Proteomes" id="UP000282269"/>
    </source>
</evidence>
<dbReference type="Proteomes" id="UP000033085">
    <property type="component" value="Chromosome"/>
</dbReference>
<dbReference type="InterPro" id="IPR013709">
    <property type="entry name" value="2-isopropylmalate_synth_dimer"/>
</dbReference>
<dbReference type="SMART" id="SM00917">
    <property type="entry name" value="LeuA_dimer"/>
    <property type="match status" value="1"/>
</dbReference>
<dbReference type="EMBL" id="CP050869">
    <property type="protein sequence ID" value="QPG50450.1"/>
    <property type="molecule type" value="Genomic_DNA"/>
</dbReference>
<dbReference type="SUPFAM" id="SSF110921">
    <property type="entry name" value="2-isopropylmalate synthase LeuA, allosteric (dimerisation) domain"/>
    <property type="match status" value="1"/>
</dbReference>
<dbReference type="EMBL" id="CP033237">
    <property type="protein sequence ID" value="AZF73169.1"/>
    <property type="molecule type" value="Genomic_DNA"/>
</dbReference>
<dbReference type="PROSITE" id="PS50991">
    <property type="entry name" value="PYR_CT"/>
    <property type="match status" value="1"/>
</dbReference>
<dbReference type="PROSITE" id="PS00816">
    <property type="entry name" value="AIPM_HOMOCIT_SYNTH_2"/>
    <property type="match status" value="1"/>
</dbReference>
<evidence type="ECO:0000259" key="9">
    <source>
        <dbReference type="PROSITE" id="PS50991"/>
    </source>
</evidence>
<dbReference type="GO" id="GO:0003852">
    <property type="term" value="F:2-isopropylmalate synthase activity"/>
    <property type="evidence" value="ECO:0007669"/>
    <property type="project" value="InterPro"/>
</dbReference>
<dbReference type="EMBL" id="CP033241">
    <property type="protein sequence ID" value="AZF83646.1"/>
    <property type="molecule type" value="Genomic_DNA"/>
</dbReference>
<evidence type="ECO:0000256" key="7">
    <source>
        <dbReference type="NCBIfam" id="TIGR00977"/>
    </source>
</evidence>
<reference evidence="20 33" key="6">
    <citation type="journal article" date="2020" name="Nat. Commun.">
        <title>The structures of two archaeal type IV pili illuminate evolutionary relationships.</title>
        <authorList>
            <person name="Wang F."/>
            <person name="Baquero D.P."/>
            <person name="Su Z."/>
            <person name="Beltran L.C."/>
            <person name="Prangishvili D."/>
            <person name="Krupovic M."/>
            <person name="Egelman E.H."/>
        </authorList>
    </citation>
    <scope>NUCLEOTIDE SEQUENCE [LARGE SCALE GENOMIC DNA]</scope>
    <source>
        <strain evidence="20 33">POZ149</strain>
    </source>
</reference>
<dbReference type="EMBL" id="CP011055">
    <property type="protein sequence ID" value="AKA73462.1"/>
    <property type="molecule type" value="Genomic_DNA"/>
</dbReference>
<sequence length="553" mass="61264">MALKMKYDFLLLSLKLLNLPIIFHLCSVSKKSVEVLDTTLRDGSQGANISFTLNDKIKIALLLDELGVDYIEGGWPGSNPKDEEFFREIKKYRLSKAKIAAFGSTKRKDVSVKEDISLNSIVKADVDVAVIFGKSWSLHATEVLKVTKQDNLDIVYDSINYLKSHGLKVIFDAEHFYQGFKEDPEYALEVVKTAESAGADVIALADTNGGTPPFEVYEITKKVREVLQVKLGIHAHNDIGCAVANSLMAIKAGARHVQGTINGIGERTGNADLIQIIPTLILKMGLNALNGQESLRKLREVSRIVYEILGLPPNPYQPYVGDNAFAHKAGVHVDAVMKVPRAYEHVDPSLVGNDRKFVISELSGTANLVSYLQGLGIAVDKKDERLKKALNKIKELEARGYSFDVGPASAILITLKELNIYKNYINLEYWKVINENNGLSIGIVKVNSQLEVAEGVGPVNAIDRALRMALQRVYPEIGEVKLIDYRVILPSEIKNTESVVRVTIEFTDNKMNWRTEGVSKSVVEASVMALVDGLDYYLQLKKTLKTAVDNYIV</sequence>
<dbReference type="Gene3D" id="1.10.238.260">
    <property type="match status" value="1"/>
</dbReference>
<reference evidence="22 23" key="1">
    <citation type="journal article" date="2015" name="Genome Announc.">
        <title>Complete Genome Sequence of Sulfolobus solfataricus Strain 98/2 and Evolved Derivatives.</title>
        <authorList>
            <person name="McCarthy S."/>
            <person name="Gradnigo J."/>
            <person name="Johnson T."/>
            <person name="Payne S."/>
            <person name="Lipzen A."/>
            <person name="Martin J."/>
            <person name="Schackwitz W."/>
            <person name="Moriyama E."/>
            <person name="Blum P."/>
        </authorList>
    </citation>
    <scope>NUCLEOTIDE SEQUENCE [LARGE SCALE GENOMIC DNA]</scope>
    <source>
        <strain evidence="22">98/2 SULC</strain>
        <strain evidence="10">SARC-B</strain>
        <strain evidence="11">SARC-C</strain>
        <strain evidence="12 24">SULA</strain>
        <strain evidence="23">SULB</strain>
    </source>
</reference>
<dbReference type="InterPro" id="IPR054691">
    <property type="entry name" value="LeuA/HCS_post-cat"/>
</dbReference>
<evidence type="ECO:0000313" key="20">
    <source>
        <dbReference type="EMBL" id="QPG50450.1"/>
    </source>
</evidence>
<dbReference type="Proteomes" id="UP000033106">
    <property type="component" value="Chromosome"/>
</dbReference>
<keyword evidence="6" id="KW-0100">Branched-chain amino acid biosynthesis</keyword>
<dbReference type="EMBL" id="CP033238">
    <property type="protein sequence ID" value="AZF75794.1"/>
    <property type="molecule type" value="Genomic_DNA"/>
</dbReference>
<dbReference type="Pfam" id="PF00682">
    <property type="entry name" value="HMGL-like"/>
    <property type="match status" value="1"/>
</dbReference>
<evidence type="ECO:0000313" key="26">
    <source>
        <dbReference type="Proteomes" id="UP000267993"/>
    </source>
</evidence>
<evidence type="ECO:0000256" key="1">
    <source>
        <dbReference type="ARBA" id="ARBA00004743"/>
    </source>
</evidence>
<keyword evidence="4" id="KW-0412">Isoleucine biosynthesis</keyword>
<reference evidence="25" key="2">
    <citation type="submission" date="2016-04" db="EMBL/GenBank/DDBJ databases">
        <authorList>
            <person name="Shah S.A."/>
            <person name="Garrett R.A."/>
        </authorList>
    </citation>
    <scope>NUCLEOTIDE SEQUENCE [LARGE SCALE GENOMIC DNA]</scope>
    <source>
        <strain evidence="25">ATCC 35091 / DSM 1616 / JCM 8930 / NBRC 15331 / P1</strain>
    </source>
</reference>
<accession>A0A0E3JX55</accession>
<dbReference type="CDD" id="cd07941">
    <property type="entry name" value="DRE_TIM_LeuA3"/>
    <property type="match status" value="1"/>
</dbReference>
<dbReference type="EMBL" id="CP033235">
    <property type="protein sequence ID" value="AZF67929.1"/>
    <property type="molecule type" value="Genomic_DNA"/>
</dbReference>
<dbReference type="EMBL" id="CP011057">
    <property type="protein sequence ID" value="AKA78852.1"/>
    <property type="molecule type" value="Genomic_DNA"/>
</dbReference>
<dbReference type="Proteomes" id="UP000278715">
    <property type="component" value="Chromosome"/>
</dbReference>
<dbReference type="UniPathway" id="UPA00047">
    <property type="reaction ID" value="UER00066"/>
</dbReference>
<evidence type="ECO:0000313" key="18">
    <source>
        <dbReference type="EMBL" id="AZF81007.1"/>
    </source>
</evidence>
<keyword evidence="5 8" id="KW-0808">Transferase</keyword>
<dbReference type="PANTHER" id="PTHR43538">
    <property type="entry name" value="ALPHA-IPM SYNTHASE/HOMOCITRATE SYNTHASE"/>
    <property type="match status" value="1"/>
</dbReference>
<proteinExistence type="inferred from homology"/>
<evidence type="ECO:0000313" key="11">
    <source>
        <dbReference type="EMBL" id="AKA76160.1"/>
    </source>
</evidence>
<evidence type="ECO:0000313" key="15">
    <source>
        <dbReference type="EMBL" id="AZF73169.1"/>
    </source>
</evidence>
<evidence type="ECO:0000313" key="23">
    <source>
        <dbReference type="Proteomes" id="UP000033085"/>
    </source>
</evidence>
<evidence type="ECO:0000313" key="28">
    <source>
        <dbReference type="Proteomes" id="UP000273194"/>
    </source>
</evidence>
<dbReference type="SUPFAM" id="SSF51569">
    <property type="entry name" value="Aldolase"/>
    <property type="match status" value="1"/>
</dbReference>
<dbReference type="Proteomes" id="UP000282269">
    <property type="component" value="Chromosome"/>
</dbReference>
<evidence type="ECO:0000313" key="31">
    <source>
        <dbReference type="Proteomes" id="UP000278715"/>
    </source>
</evidence>
<evidence type="ECO:0000256" key="4">
    <source>
        <dbReference type="ARBA" id="ARBA00022624"/>
    </source>
</evidence>
<organism evidence="11 22">
    <name type="scientific">Saccharolobus solfataricus</name>
    <name type="common">Sulfolobus solfataricus</name>
    <dbReference type="NCBI Taxonomy" id="2287"/>
    <lineage>
        <taxon>Archaea</taxon>
        <taxon>Thermoproteota</taxon>
        <taxon>Thermoprotei</taxon>
        <taxon>Sulfolobales</taxon>
        <taxon>Sulfolobaceae</taxon>
        <taxon>Saccharolobus</taxon>
    </lineage>
</organism>
<dbReference type="InterPro" id="IPR036230">
    <property type="entry name" value="LeuA_allosteric_dom_sf"/>
</dbReference>
<dbReference type="NCBIfam" id="TIGR00977">
    <property type="entry name" value="citramal_synth"/>
    <property type="match status" value="1"/>
</dbReference>
<evidence type="ECO:0000256" key="2">
    <source>
        <dbReference type="ARBA" id="ARBA00006154"/>
    </source>
</evidence>
<evidence type="ECO:0000313" key="19">
    <source>
        <dbReference type="EMBL" id="AZF83646.1"/>
    </source>
</evidence>
<dbReference type="InterPro" id="IPR005675">
    <property type="entry name" value="Citramal_synthase"/>
</dbReference>
<evidence type="ECO:0000313" key="10">
    <source>
        <dbReference type="EMBL" id="AKA73462.1"/>
    </source>
</evidence>
<evidence type="ECO:0000313" key="24">
    <source>
        <dbReference type="Proteomes" id="UP000033106"/>
    </source>
</evidence>
<dbReference type="AlphaFoldDB" id="A0A0E3JX55"/>
<reference evidence="21" key="3">
    <citation type="submission" date="2016-04" db="EMBL/GenBank/DDBJ databases">
        <authorList>
            <person name="Evans L.H."/>
            <person name="Alamgir A."/>
            <person name="Owens N."/>
            <person name="Weber N.D."/>
            <person name="Virtaneva K."/>
            <person name="Barbian K."/>
            <person name="Babar A."/>
            <person name="Rosenke K."/>
        </authorList>
    </citation>
    <scope>NUCLEOTIDE SEQUENCE</scope>
    <source>
        <strain evidence="21">P1</strain>
    </source>
</reference>
<dbReference type="KEGG" id="ssoa:SULA_1139"/>
<evidence type="ECO:0000313" key="33">
    <source>
        <dbReference type="Proteomes" id="UP000594632"/>
    </source>
</evidence>
<dbReference type="EMBL" id="CP033236">
    <property type="protein sequence ID" value="AZF70549.1"/>
    <property type="molecule type" value="Genomic_DNA"/>
</dbReference>
<feature type="domain" description="Pyruvate carboxyltransferase" evidence="9">
    <location>
        <begin position="33"/>
        <end position="296"/>
    </location>
</feature>
<reference evidence="11" key="5">
    <citation type="submission" date="2018-10" db="EMBL/GenBank/DDBJ databases">
        <authorList>
            <person name="McCarthy S."/>
            <person name="Gradnigo J."/>
            <person name="Johnson T."/>
            <person name="Payne S."/>
            <person name="Lipzen A."/>
            <person name="Schackwitz W."/>
            <person name="Martin J."/>
            <person name="Moriyama E."/>
            <person name="Blum P."/>
        </authorList>
    </citation>
    <scope>NUCLEOTIDE SEQUENCE</scope>
    <source>
        <strain evidence="10">SARC-B</strain>
        <strain evidence="11">SARC-C</strain>
        <strain evidence="12">SULA</strain>
    </source>
</reference>
<evidence type="ECO:0000313" key="29">
    <source>
        <dbReference type="Proteomes" id="UP000273443"/>
    </source>
</evidence>
<evidence type="ECO:0000313" key="16">
    <source>
        <dbReference type="EMBL" id="AZF75794.1"/>
    </source>
</evidence>
<dbReference type="KEGG" id="ssof:SULC_1138"/>
<evidence type="ECO:0000313" key="12">
    <source>
        <dbReference type="EMBL" id="AKA78852.1"/>
    </source>
</evidence>
<dbReference type="GO" id="GO:0009098">
    <property type="term" value="P:L-leucine biosynthetic process"/>
    <property type="evidence" value="ECO:0007669"/>
    <property type="project" value="InterPro"/>
</dbReference>
<dbReference type="GO" id="GO:0043714">
    <property type="term" value="F:(R)-citramalate synthase activity"/>
    <property type="evidence" value="ECO:0007669"/>
    <property type="project" value="UniProtKB-UniRule"/>
</dbReference>
<dbReference type="Proteomes" id="UP000267993">
    <property type="component" value="Chromosome"/>
</dbReference>
<evidence type="ECO:0000313" key="14">
    <source>
        <dbReference type="EMBL" id="AZF70549.1"/>
    </source>
</evidence>
<comment type="similarity">
    <text evidence="2 8">Belongs to the alpha-IPM synthase/homocitrate synthase family.</text>
</comment>